<evidence type="ECO:0000313" key="2">
    <source>
        <dbReference type="EMBL" id="EFH84927.1"/>
    </source>
</evidence>
<proteinExistence type="predicted"/>
<feature type="transmembrane region" description="Helical" evidence="1">
    <location>
        <begin position="55"/>
        <end position="78"/>
    </location>
</feature>
<dbReference type="AlphaFoldDB" id="D6TXJ4"/>
<gene>
    <name evidence="2" type="ORF">Krac_6049</name>
</gene>
<dbReference type="EMBL" id="ADVG01000003">
    <property type="protein sequence ID" value="EFH84927.1"/>
    <property type="molecule type" value="Genomic_DNA"/>
</dbReference>
<dbReference type="RefSeq" id="WP_007916798.1">
    <property type="nucleotide sequence ID" value="NZ_ADVG01000003.1"/>
</dbReference>
<keyword evidence="1" id="KW-1133">Transmembrane helix</keyword>
<feature type="transmembrane region" description="Helical" evidence="1">
    <location>
        <begin position="7"/>
        <end position="29"/>
    </location>
</feature>
<keyword evidence="3" id="KW-1185">Reference proteome</keyword>
<organism evidence="2 3">
    <name type="scientific">Ktedonobacter racemifer DSM 44963</name>
    <dbReference type="NCBI Taxonomy" id="485913"/>
    <lineage>
        <taxon>Bacteria</taxon>
        <taxon>Bacillati</taxon>
        <taxon>Chloroflexota</taxon>
        <taxon>Ktedonobacteria</taxon>
        <taxon>Ktedonobacterales</taxon>
        <taxon>Ktedonobacteraceae</taxon>
        <taxon>Ktedonobacter</taxon>
    </lineage>
</organism>
<dbReference type="Proteomes" id="UP000004508">
    <property type="component" value="Unassembled WGS sequence"/>
</dbReference>
<accession>D6TXJ4</accession>
<reference evidence="2 3" key="1">
    <citation type="journal article" date="2011" name="Stand. Genomic Sci.">
        <title>Non-contiguous finished genome sequence and contextual data of the filamentous soil bacterium Ktedonobacter racemifer type strain (SOSP1-21).</title>
        <authorList>
            <person name="Chang Y.J."/>
            <person name="Land M."/>
            <person name="Hauser L."/>
            <person name="Chertkov O."/>
            <person name="Del Rio T.G."/>
            <person name="Nolan M."/>
            <person name="Copeland A."/>
            <person name="Tice H."/>
            <person name="Cheng J.F."/>
            <person name="Lucas S."/>
            <person name="Han C."/>
            <person name="Goodwin L."/>
            <person name="Pitluck S."/>
            <person name="Ivanova N."/>
            <person name="Ovchinikova G."/>
            <person name="Pati A."/>
            <person name="Chen A."/>
            <person name="Palaniappan K."/>
            <person name="Mavromatis K."/>
            <person name="Liolios K."/>
            <person name="Brettin T."/>
            <person name="Fiebig A."/>
            <person name="Rohde M."/>
            <person name="Abt B."/>
            <person name="Goker M."/>
            <person name="Detter J.C."/>
            <person name="Woyke T."/>
            <person name="Bristow J."/>
            <person name="Eisen J.A."/>
            <person name="Markowitz V."/>
            <person name="Hugenholtz P."/>
            <person name="Kyrpides N.C."/>
            <person name="Klenk H.P."/>
            <person name="Lapidus A."/>
        </authorList>
    </citation>
    <scope>NUCLEOTIDE SEQUENCE [LARGE SCALE GENOMIC DNA]</scope>
    <source>
        <strain evidence="3">DSM 44963</strain>
    </source>
</reference>
<dbReference type="InParanoid" id="D6TXJ4"/>
<evidence type="ECO:0000313" key="3">
    <source>
        <dbReference type="Proteomes" id="UP000004508"/>
    </source>
</evidence>
<comment type="caution">
    <text evidence="2">The sequence shown here is derived from an EMBL/GenBank/DDBJ whole genome shotgun (WGS) entry which is preliminary data.</text>
</comment>
<dbReference type="STRING" id="485913.Krac_6049"/>
<evidence type="ECO:0000256" key="1">
    <source>
        <dbReference type="SAM" id="Phobius"/>
    </source>
</evidence>
<name>D6TXJ4_KTERA</name>
<protein>
    <submittedName>
        <fullName evidence="2">Uncharacterized protein</fullName>
    </submittedName>
</protein>
<keyword evidence="1" id="KW-0472">Membrane</keyword>
<sequence>MGITLPGAFVGGIIALVAMIVFDVFHPLAMNWLEQLLFRMGFWQMEFWLSDSPSYPFLGLFVFFVAFVLFAFLPWWLVSKLIRKRLLTEESS</sequence>
<keyword evidence="1" id="KW-0812">Transmembrane</keyword>